<dbReference type="HOGENOM" id="CLU_023941_0_0_1"/>
<evidence type="ECO:0000256" key="1">
    <source>
        <dbReference type="SAM" id="Phobius"/>
    </source>
</evidence>
<evidence type="ECO:0000313" key="3">
    <source>
        <dbReference type="Proteomes" id="UP000022910"/>
    </source>
</evidence>
<protein>
    <recommendedName>
        <fullName evidence="4">Reverse transcriptase domain-containing protein</fullName>
    </recommendedName>
</protein>
<keyword evidence="1" id="KW-1133">Transmembrane helix</keyword>
<proteinExistence type="predicted"/>
<dbReference type="EMBL" id="JEMT01024666">
    <property type="protein sequence ID" value="EXX62625.1"/>
    <property type="molecule type" value="Genomic_DNA"/>
</dbReference>
<keyword evidence="1" id="KW-0472">Membrane</keyword>
<evidence type="ECO:0008006" key="4">
    <source>
        <dbReference type="Google" id="ProtNLM"/>
    </source>
</evidence>
<keyword evidence="1" id="KW-0812">Transmembrane</keyword>
<reference evidence="2 3" key="1">
    <citation type="submission" date="2014-02" db="EMBL/GenBank/DDBJ databases">
        <title>Single nucleus genome sequencing reveals high similarity among nuclei of an endomycorrhizal fungus.</title>
        <authorList>
            <person name="Lin K."/>
            <person name="Geurts R."/>
            <person name="Zhang Z."/>
            <person name="Limpens E."/>
            <person name="Saunders D.G."/>
            <person name="Mu D."/>
            <person name="Pang E."/>
            <person name="Cao H."/>
            <person name="Cha H."/>
            <person name="Lin T."/>
            <person name="Zhou Q."/>
            <person name="Shang Y."/>
            <person name="Li Y."/>
            <person name="Ivanov S."/>
            <person name="Sharma T."/>
            <person name="Velzen R.V."/>
            <person name="Ruijter N.D."/>
            <person name="Aanen D.K."/>
            <person name="Win J."/>
            <person name="Kamoun S."/>
            <person name="Bisseling T."/>
            <person name="Huang S."/>
        </authorList>
    </citation>
    <scope>NUCLEOTIDE SEQUENCE [LARGE SCALE GENOMIC DNA]</scope>
    <source>
        <strain evidence="3">DAOM197198w</strain>
    </source>
</reference>
<dbReference type="Proteomes" id="UP000022910">
    <property type="component" value="Unassembled WGS sequence"/>
</dbReference>
<evidence type="ECO:0000313" key="2">
    <source>
        <dbReference type="EMBL" id="EXX62625.1"/>
    </source>
</evidence>
<organism evidence="2 3">
    <name type="scientific">Rhizophagus irregularis (strain DAOM 197198w)</name>
    <name type="common">Glomus intraradices</name>
    <dbReference type="NCBI Taxonomy" id="1432141"/>
    <lineage>
        <taxon>Eukaryota</taxon>
        <taxon>Fungi</taxon>
        <taxon>Fungi incertae sedis</taxon>
        <taxon>Mucoromycota</taxon>
        <taxon>Glomeromycotina</taxon>
        <taxon>Glomeromycetes</taxon>
        <taxon>Glomerales</taxon>
        <taxon>Glomeraceae</taxon>
        <taxon>Rhizophagus</taxon>
    </lineage>
</organism>
<dbReference type="AlphaFoldDB" id="A0A015J781"/>
<name>A0A015J781_RHIIW</name>
<keyword evidence="3" id="KW-1185">Reference proteome</keyword>
<comment type="caution">
    <text evidence="2">The sequence shown here is derived from an EMBL/GenBank/DDBJ whole genome shotgun (WGS) entry which is preliminary data.</text>
</comment>
<feature type="transmembrane region" description="Helical" evidence="1">
    <location>
        <begin position="606"/>
        <end position="622"/>
    </location>
</feature>
<sequence>MDIEYKQNVWNQELTRKEFFVNAIAFMDDMTIISKSRDGIMEMLEICHSFYEMNDIKANPKKYEVIRINDNENKQLIINNTVILKMNSVKGNRFLGIFFTHDNKRQKHIEKIREMIKGFVKIMSRKVLTDKQTAKLWNITLIPAIEYQLLGVVLSKKEAEALMIPFNTLMKHKSGMPKTLPNCIIYDKDLYGVKNIYNLQLECISKNIMYMANGNENLSMIFQIQMKSLPYRFWTSQCFAEIATEDKFLTKTYIGDALIILGINNIRICDHEGRKELKINHRIEGGNIRIEEILENSYNMHKKSLQSCGVLFVEQLMEPYTNRLLKWTHFIRYNESTPRIEPNWFRTVKQQISIEDKNNNRIVVDDIKIRHSDDKKRILLRKDIEQKSVKKSNKELITWNLGKNIIYSIKSKRSRHKKYDEIGRHLVEDRDLNIDNEDDNSPYLVDCKGCEYNIGRKFNKEKCFIYIEKDVATTFEGRNEKMEAGENKIFKPYMTRENIYRQNELIKQNVTNNRYIEIDSNMSTDEEEDIIDNCLKWLEFVIENRIRHMKQFIDKEILLQIGMIIQKGDEWSLDGMFAIEIFAKNSSVEKFNFEGKLKMVKNVKKVYIIALIVAIIILPYNISIDLRMDLDIAEWLTKYSEIGSTRRELDDNLYIYLNFLNTILELKNMTLKISHKKSEVMEDMQEIKLPALKKELIKCKDSIEEILRNTV</sequence>
<accession>A0A015J781</accession>
<gene>
    <name evidence="2" type="ORF">RirG_160030</name>
</gene>